<dbReference type="EMBL" id="MK719730">
    <property type="protein sequence ID" value="QCQ61892.1"/>
    <property type="molecule type" value="Genomic_DNA"/>
</dbReference>
<name>A0A4P8N6C0_9CAUD</name>
<protein>
    <submittedName>
        <fullName evidence="1">Uncharacterized protein</fullName>
    </submittedName>
</protein>
<evidence type="ECO:0000313" key="2">
    <source>
        <dbReference type="Proteomes" id="UP000304203"/>
    </source>
</evidence>
<sequence length="50" mass="5800">MLKMKAYLKFLSFAEWLTEERLQNICIVWLFTVILCSGSIVESICKLMGV</sequence>
<evidence type="ECO:0000313" key="1">
    <source>
        <dbReference type="EMBL" id="QCQ61892.1"/>
    </source>
</evidence>
<proteinExistence type="predicted"/>
<accession>A0A4P8N6C0</accession>
<dbReference type="Proteomes" id="UP000304203">
    <property type="component" value="Segment"/>
</dbReference>
<keyword evidence="2" id="KW-1185">Reference proteome</keyword>
<organism evidence="1 2">
    <name type="scientific">Rheinheimera phage vB_RspM_Barba19A</name>
    <dbReference type="NCBI Taxonomy" id="2565658"/>
    <lineage>
        <taxon>Viruses</taxon>
        <taxon>Duplodnaviria</taxon>
        <taxon>Heunggongvirae</taxon>
        <taxon>Uroviricota</taxon>
        <taxon>Caudoviricetes</taxon>
        <taxon>Barbavirus</taxon>
        <taxon>Barbavirus barba19A</taxon>
    </lineage>
</organism>
<reference evidence="1 2" key="1">
    <citation type="submission" date="2019-03" db="EMBL/GenBank/DDBJ databases">
        <title>Genomic and seasonal variations among aquatic phages infecting the Baltic Sea Gammaproteobacteria Rheinheimera sp. bal341.</title>
        <authorList>
            <person name="Nilsson E."/>
            <person name="Li K."/>
            <person name="Fridlund J."/>
            <person name="Sulcius S."/>
            <person name="Bunse C."/>
            <person name="Karlsson C.M.G."/>
            <person name="Lindh M."/>
            <person name="Lundin D."/>
            <person name="Pinhassi J."/>
            <person name="Holmfeldt K."/>
        </authorList>
    </citation>
    <scope>NUCLEOTIDE SEQUENCE [LARGE SCALE GENOMIC DNA]</scope>
</reference>
<gene>
    <name evidence="1" type="ORF">Barba19A_gp052</name>
</gene>